<reference evidence="18" key="1">
    <citation type="submission" date="2017-04" db="EMBL/GenBank/DDBJ databases">
        <authorList>
            <person name="Varghese N."/>
            <person name="Submissions S."/>
        </authorList>
    </citation>
    <scope>NUCLEOTIDE SEQUENCE [LARGE SCALE GENOMIC DNA]</scope>
    <source>
        <strain evidence="18">Dd16</strain>
    </source>
</reference>
<dbReference type="InterPro" id="IPR000795">
    <property type="entry name" value="T_Tr_GTP-bd_dom"/>
</dbReference>
<comment type="similarity">
    <text evidence="3">In the C-terminal section; belongs to the APS kinase family.</text>
</comment>
<comment type="function">
    <text evidence="12">Proposed to provide activated sulfate for transfer to Nod factor. ATP sulfurylase may be the GTPase, regulating ATP sulfurylase activity.</text>
</comment>
<dbReference type="NCBIfam" id="NF003013">
    <property type="entry name" value="PRK03846.1"/>
    <property type="match status" value="1"/>
</dbReference>
<dbReference type="FunFam" id="3.40.50.300:FF:000119">
    <property type="entry name" value="Sulfate adenylyltransferase subunit 1"/>
    <property type="match status" value="1"/>
</dbReference>
<dbReference type="InterPro" id="IPR009000">
    <property type="entry name" value="Transl_B-barrel_sf"/>
</dbReference>
<feature type="binding site" evidence="14">
    <location>
        <begin position="31"/>
        <end position="38"/>
    </location>
    <ligand>
        <name>GTP</name>
        <dbReference type="ChEBI" id="CHEBI:37565"/>
    </ligand>
</feature>
<dbReference type="InterPro" id="IPR059117">
    <property type="entry name" value="APS_kinase_dom"/>
</dbReference>
<keyword evidence="8 14" id="KW-0547">Nucleotide-binding</keyword>
<keyword evidence="9 14" id="KW-0067">ATP-binding</keyword>
<evidence type="ECO:0000256" key="5">
    <source>
        <dbReference type="ARBA" id="ARBA00011760"/>
    </source>
</evidence>
<dbReference type="Pfam" id="PF00009">
    <property type="entry name" value="GTP_EFTU"/>
    <property type="match status" value="1"/>
</dbReference>
<evidence type="ECO:0000256" key="14">
    <source>
        <dbReference type="HAMAP-Rule" id="MF_00062"/>
    </source>
</evidence>
<evidence type="ECO:0000256" key="13">
    <source>
        <dbReference type="ARBA" id="ARBA00049370"/>
    </source>
</evidence>
<feature type="active site" description="Phosphoserine intermediate" evidence="15">
    <location>
        <position position="541"/>
    </location>
</feature>
<keyword evidence="10 14" id="KW-0342">GTP-binding</keyword>
<evidence type="ECO:0000256" key="1">
    <source>
        <dbReference type="ARBA" id="ARBA00001823"/>
    </source>
</evidence>
<dbReference type="GO" id="GO:0005525">
    <property type="term" value="F:GTP binding"/>
    <property type="evidence" value="ECO:0007669"/>
    <property type="project" value="UniProtKB-UniRule"/>
</dbReference>
<evidence type="ECO:0000313" key="18">
    <source>
        <dbReference type="Proteomes" id="UP000192934"/>
    </source>
</evidence>
<keyword evidence="7 14" id="KW-0548">Nucleotidyltransferase</keyword>
<dbReference type="NCBIfam" id="TIGR02034">
    <property type="entry name" value="CysN"/>
    <property type="match status" value="1"/>
</dbReference>
<evidence type="ECO:0000256" key="10">
    <source>
        <dbReference type="ARBA" id="ARBA00023134"/>
    </source>
</evidence>
<feature type="binding site" evidence="14">
    <location>
        <begin position="165"/>
        <end position="168"/>
    </location>
    <ligand>
        <name>GTP</name>
        <dbReference type="ChEBI" id="CHEBI:37565"/>
    </ligand>
</feature>
<dbReference type="Gene3D" id="3.40.50.300">
    <property type="entry name" value="P-loop containing nucleotide triphosphate hydrolases"/>
    <property type="match status" value="2"/>
</dbReference>
<dbReference type="UniPathway" id="UPA00140">
    <property type="reaction ID" value="UER00204"/>
</dbReference>
<evidence type="ECO:0000256" key="15">
    <source>
        <dbReference type="HAMAP-Rule" id="MF_00065"/>
    </source>
</evidence>
<proteinExistence type="inferred from homology"/>
<dbReference type="InterPro" id="IPR031157">
    <property type="entry name" value="G_TR_CS"/>
</dbReference>
<comment type="function">
    <text evidence="15">Catalyzes the synthesis of activated sulfate.</text>
</comment>
<comment type="similarity">
    <text evidence="15">Belongs to the APS kinase family.</text>
</comment>
<accession>A0A1X7H1V3</accession>
<dbReference type="CDD" id="cd03695">
    <property type="entry name" value="CysN_NodQ_II"/>
    <property type="match status" value="1"/>
</dbReference>
<dbReference type="HAMAP" id="MF_00065">
    <property type="entry name" value="Adenylyl_sulf_kinase"/>
    <property type="match status" value="1"/>
</dbReference>
<comment type="pathway">
    <text evidence="14">Sulfur metabolism; hydrogen sulfide biosynthesis; sulfite from sulfate: step 1/3.</text>
</comment>
<dbReference type="GO" id="GO:0070814">
    <property type="term" value="P:hydrogen sulfide biosynthetic process"/>
    <property type="evidence" value="ECO:0007669"/>
    <property type="project" value="UniProtKB-UniRule"/>
</dbReference>
<dbReference type="EC" id="2.7.1.25" evidence="15"/>
<dbReference type="GO" id="GO:0000103">
    <property type="term" value="P:sulfate assimilation"/>
    <property type="evidence" value="ECO:0007669"/>
    <property type="project" value="UniProtKB-UniRule"/>
</dbReference>
<protein>
    <recommendedName>
        <fullName evidence="14 15">Multifunctional fusion protein</fullName>
    </recommendedName>
    <domain>
        <recommendedName>
            <fullName evidence="14">Sulfate adenylyltransferase subunit 1</fullName>
            <ecNumber evidence="14">2.7.7.4</ecNumber>
        </recommendedName>
        <alternativeName>
            <fullName evidence="14">ATP-sulfurylase large subunit</fullName>
        </alternativeName>
        <alternativeName>
            <fullName evidence="14">Sulfate adenylate transferase</fullName>
            <shortName evidence="14">SAT</shortName>
        </alternativeName>
    </domain>
    <domain>
        <recommendedName>
            <fullName evidence="15">Adenylyl-sulfate kinase</fullName>
            <ecNumber evidence="15">2.7.1.25</ecNumber>
        </recommendedName>
        <alternativeName>
            <fullName evidence="15">APS kinase</fullName>
        </alternativeName>
        <alternativeName>
            <fullName evidence="15">ATP adenosine-5'-phosphosulfate 3'-phosphotransferase</fullName>
        </alternativeName>
        <alternativeName>
            <fullName evidence="15">Adenosine-5'-phosphosulfate kinase</fullName>
        </alternativeName>
    </domain>
</protein>
<evidence type="ECO:0000256" key="9">
    <source>
        <dbReference type="ARBA" id="ARBA00022840"/>
    </source>
</evidence>
<keyword evidence="11" id="KW-0511">Multifunctional enzyme</keyword>
<keyword evidence="15" id="KW-0597">Phosphoprotein</keyword>
<dbReference type="SUPFAM" id="SSF52540">
    <property type="entry name" value="P-loop containing nucleoside triphosphate hydrolases"/>
    <property type="match status" value="2"/>
</dbReference>
<comment type="catalytic activity">
    <reaction evidence="13 14">
        <text>sulfate + ATP + H(+) = adenosine 5'-phosphosulfate + diphosphate</text>
        <dbReference type="Rhea" id="RHEA:18133"/>
        <dbReference type="ChEBI" id="CHEBI:15378"/>
        <dbReference type="ChEBI" id="CHEBI:16189"/>
        <dbReference type="ChEBI" id="CHEBI:30616"/>
        <dbReference type="ChEBI" id="CHEBI:33019"/>
        <dbReference type="ChEBI" id="CHEBI:58243"/>
        <dbReference type="EC" id="2.7.7.4"/>
    </reaction>
</comment>
<dbReference type="HAMAP" id="MF_00062">
    <property type="entry name" value="Sulf_adenylyltr_sub1"/>
    <property type="match status" value="1"/>
</dbReference>
<dbReference type="Proteomes" id="UP000192934">
    <property type="component" value="Chromosome I"/>
</dbReference>
<dbReference type="InterPro" id="IPR044138">
    <property type="entry name" value="CysN_II"/>
</dbReference>
<feature type="binding site" evidence="15">
    <location>
        <begin position="467"/>
        <end position="474"/>
    </location>
    <ligand>
        <name>ATP</name>
        <dbReference type="ChEBI" id="CHEBI:30616"/>
    </ligand>
</feature>
<evidence type="ECO:0000256" key="3">
    <source>
        <dbReference type="ARBA" id="ARBA00005438"/>
    </source>
</evidence>
<dbReference type="EC" id="2.7.7.4" evidence="14"/>
<dbReference type="SUPFAM" id="SSF50465">
    <property type="entry name" value="EF-Tu/eEF-1alpha/eIF2-gamma C-terminal domain"/>
    <property type="match status" value="1"/>
</dbReference>
<evidence type="ECO:0000256" key="2">
    <source>
        <dbReference type="ARBA" id="ARBA00002357"/>
    </source>
</evidence>
<evidence type="ECO:0000256" key="11">
    <source>
        <dbReference type="ARBA" id="ARBA00023268"/>
    </source>
</evidence>
<dbReference type="PROSITE" id="PS00301">
    <property type="entry name" value="G_TR_1"/>
    <property type="match status" value="1"/>
</dbReference>
<evidence type="ECO:0000256" key="8">
    <source>
        <dbReference type="ARBA" id="ARBA00022741"/>
    </source>
</evidence>
<keyword evidence="15 17" id="KW-0418">Kinase</keyword>
<dbReference type="PRINTS" id="PR00315">
    <property type="entry name" value="ELONGATNFCT"/>
</dbReference>
<dbReference type="GO" id="GO:0004020">
    <property type="term" value="F:adenylylsulfate kinase activity"/>
    <property type="evidence" value="ECO:0007669"/>
    <property type="project" value="UniProtKB-UniRule"/>
</dbReference>
<evidence type="ECO:0000313" key="17">
    <source>
        <dbReference type="EMBL" id="SMF78129.1"/>
    </source>
</evidence>
<comment type="function">
    <text evidence="2">APS kinase catalyzes the synthesis of activated sulfate.</text>
</comment>
<dbReference type="OrthoDB" id="9804504at2"/>
<dbReference type="GO" id="GO:0005524">
    <property type="term" value="F:ATP binding"/>
    <property type="evidence" value="ECO:0007669"/>
    <property type="project" value="UniProtKB-UniRule"/>
</dbReference>
<dbReference type="PANTHER" id="PTHR23115">
    <property type="entry name" value="TRANSLATION FACTOR"/>
    <property type="match status" value="1"/>
</dbReference>
<evidence type="ECO:0000256" key="6">
    <source>
        <dbReference type="ARBA" id="ARBA00022679"/>
    </source>
</evidence>
<evidence type="ECO:0000256" key="12">
    <source>
        <dbReference type="ARBA" id="ARBA00024872"/>
    </source>
</evidence>
<dbReference type="InterPro" id="IPR009001">
    <property type="entry name" value="Transl_elong_EF1A/Init_IF2_C"/>
</dbReference>
<dbReference type="GO" id="GO:0004781">
    <property type="term" value="F:sulfate adenylyltransferase (ATP) activity"/>
    <property type="evidence" value="ECO:0007669"/>
    <property type="project" value="UniProtKB-UniRule"/>
</dbReference>
<feature type="binding site" evidence="14">
    <location>
        <begin position="110"/>
        <end position="114"/>
    </location>
    <ligand>
        <name>GTP</name>
        <dbReference type="ChEBI" id="CHEBI:37565"/>
    </ligand>
</feature>
<dbReference type="InterPro" id="IPR011779">
    <property type="entry name" value="SO4_adenylTrfase_lsu"/>
</dbReference>
<evidence type="ECO:0000256" key="4">
    <source>
        <dbReference type="ARBA" id="ARBA00007237"/>
    </source>
</evidence>
<dbReference type="Gene3D" id="2.40.30.10">
    <property type="entry name" value="Translation factors"/>
    <property type="match status" value="2"/>
</dbReference>
<feature type="domain" description="Tr-type G" evidence="16">
    <location>
        <begin position="22"/>
        <end position="235"/>
    </location>
</feature>
<evidence type="ECO:0000259" key="16">
    <source>
        <dbReference type="PROSITE" id="PS51722"/>
    </source>
</evidence>
<dbReference type="NCBIfam" id="TIGR00455">
    <property type="entry name" value="apsK"/>
    <property type="match status" value="1"/>
</dbReference>
<dbReference type="InterPro" id="IPR044139">
    <property type="entry name" value="CysN_NoDQ_III"/>
</dbReference>
<dbReference type="STRING" id="941907.SAMN06295910_2678"/>
<dbReference type="CDD" id="cd04095">
    <property type="entry name" value="CysN_NoDQ_III"/>
    <property type="match status" value="1"/>
</dbReference>
<sequence length="631" mass="67886">MRGDKRMQSAATLLRSAAMTERSLLRILACGSVDDGKSSLLGRLLAETGAIPSDQLAELEADSRRFGTLGGAVDYALLLDGLSAEREQGITIDVAWRYFGTARRSFIVADAPGHEQYTRNMATAASIADLALLLVDATKGLLTQTRRHATIAALMGVRAIVLAVNKMDRAGYDQATFDAIVADFAAYAAGIGIQAFTAIPVSATAGDNIATRSAAMPWYDGPTVLEHLEQVDAPGAGADGAFRMPVQLAIRPDASFRGYAGTIAAGRIAPGDPVLLIPSGRRTTIARLLDAGEDCAEAGPGAAVTLTFADEVECGRGELLCAPDDPPQVSDQFEATLIWMGEEEMLPGRQYWLKLGTRTVAATVQAPKYEIDVDTMGHLAAKTLGLNAIGVVHLWTDAPLPFEPYEQSRALGGFILIDRISHATVAAGLIHFALRRATNVHWQTLDVTRAARAAIKHQRPRVLWFTGLSGAGKSTIANLVEKRLHALDRHSFLLDGDNLRLGLNRDLGFTDADRSENIRRVGEVARLMADAGLIVLVAVISPFAAERRAVRERMAPGEFVEIFVDTPLDEAERRDVKGLYAKARTGQLANFTGVDSPYEPPKTPELRIDTTRTSPEDAAQAIVDYLLKLET</sequence>
<dbReference type="NCBIfam" id="NF004035">
    <property type="entry name" value="PRK05506.1"/>
    <property type="match status" value="1"/>
</dbReference>
<comment type="function">
    <text evidence="14">With CysD forms the ATP sulfurylase (ATPS) that catalyzes the adenylation of sulfate producing adenosine 5'-phosphosulfate (APS) and diphosphate, the first enzymatic step in sulfur assimilation pathway. APS synthesis involves the formation of a high-energy phosphoric-sulfuric acid anhydride bond driven by GTP hydrolysis by CysN coupled to ATP hydrolysis by CysD.</text>
</comment>
<dbReference type="InterPro" id="IPR027417">
    <property type="entry name" value="P-loop_NTPase"/>
</dbReference>
<dbReference type="InterPro" id="IPR002891">
    <property type="entry name" value="APS"/>
</dbReference>
<comment type="subunit">
    <text evidence="14">Heterodimer composed of CysD, the smaller subunit, and CysN.</text>
</comment>
<dbReference type="InterPro" id="IPR050100">
    <property type="entry name" value="TRAFAC_GTPase_members"/>
</dbReference>
<dbReference type="CDD" id="cd04166">
    <property type="entry name" value="CysN_ATPS"/>
    <property type="match status" value="1"/>
</dbReference>
<comment type="similarity">
    <text evidence="14">Belongs to the TRAFAC class translation factor GTPase superfamily. Classic translation factor GTPase family. CysN/NodQ subfamily.</text>
</comment>
<comment type="pathway">
    <text evidence="15">Sulfur metabolism; hydrogen sulfide biosynthesis; sulfite from sulfate: step 2/3.</text>
</comment>
<keyword evidence="6 14" id="KW-0808">Transferase</keyword>
<dbReference type="Pfam" id="PF22594">
    <property type="entry name" value="GTP-eEF1A_C"/>
    <property type="match status" value="1"/>
</dbReference>
<dbReference type="Pfam" id="PF01583">
    <property type="entry name" value="APS_kinase"/>
    <property type="match status" value="1"/>
</dbReference>
<comment type="similarity">
    <text evidence="4">In the N-terminal section; belongs to the TRAFAC class translation factor GTPase superfamily. Classic translation factor GTPase family. CysN/NodQ subfamily.</text>
</comment>
<evidence type="ECO:0000256" key="7">
    <source>
        <dbReference type="ARBA" id="ARBA00022695"/>
    </source>
</evidence>
<dbReference type="CDD" id="cd02027">
    <property type="entry name" value="APSK"/>
    <property type="match status" value="1"/>
</dbReference>
<gene>
    <name evidence="15" type="primary">cysC</name>
    <name evidence="14" type="synonym">cysN</name>
    <name evidence="17" type="ORF">SAMN06295910_2678</name>
</gene>
<dbReference type="GO" id="GO:0003924">
    <property type="term" value="F:GTPase activity"/>
    <property type="evidence" value="ECO:0007669"/>
    <property type="project" value="InterPro"/>
</dbReference>
<dbReference type="EMBL" id="LT840185">
    <property type="protein sequence ID" value="SMF78129.1"/>
    <property type="molecule type" value="Genomic_DNA"/>
</dbReference>
<keyword evidence="18" id="KW-1185">Reference proteome</keyword>
<comment type="catalytic activity">
    <reaction evidence="1 15">
        <text>adenosine 5'-phosphosulfate + ATP = 3'-phosphoadenylyl sulfate + ADP + H(+)</text>
        <dbReference type="Rhea" id="RHEA:24152"/>
        <dbReference type="ChEBI" id="CHEBI:15378"/>
        <dbReference type="ChEBI" id="CHEBI:30616"/>
        <dbReference type="ChEBI" id="CHEBI:58243"/>
        <dbReference type="ChEBI" id="CHEBI:58339"/>
        <dbReference type="ChEBI" id="CHEBI:456216"/>
        <dbReference type="EC" id="2.7.1.25"/>
    </reaction>
</comment>
<dbReference type="SUPFAM" id="SSF50447">
    <property type="entry name" value="Translation proteins"/>
    <property type="match status" value="1"/>
</dbReference>
<dbReference type="InterPro" id="IPR054696">
    <property type="entry name" value="GTP-eEF1A_C"/>
</dbReference>
<dbReference type="InterPro" id="IPR041757">
    <property type="entry name" value="CysN_GTP-bd"/>
</dbReference>
<organism evidence="17 18">
    <name type="scientific">Allosphingosinicella indica</name>
    <dbReference type="NCBI Taxonomy" id="941907"/>
    <lineage>
        <taxon>Bacteria</taxon>
        <taxon>Pseudomonadati</taxon>
        <taxon>Pseudomonadota</taxon>
        <taxon>Alphaproteobacteria</taxon>
        <taxon>Sphingomonadales</taxon>
        <taxon>Sphingomonadaceae</taxon>
        <taxon>Allosphingosinicella</taxon>
    </lineage>
</organism>
<dbReference type="PROSITE" id="PS51722">
    <property type="entry name" value="G_TR_2"/>
    <property type="match status" value="1"/>
</dbReference>
<comment type="subunit">
    <text evidence="5">Sulfate-activating enzymes, NodP and NodQ, may be physically associated.</text>
</comment>
<name>A0A1X7H1V3_9SPHN</name>
<dbReference type="AlphaFoldDB" id="A0A1X7H1V3"/>